<sequence>MALNVRDPRIRAGALAAAAGAVGNFYRHATPSERQRAFEMATSAGRAARRAANAAYNAAGFGRHRSSRPVSRVRGNAFPASYGGVTTRANRRRRFKRKKFRRKFGRKFRRRRGKSFLSKLWRTLCTPMVYKSTWAQAWTGVQGQRQFRFVPLAGETLMKTLGAKHPSNFLFNTAQGTSSTATLQDQGGTNWQMSLDKLVYDCRIQNRANASMELKIYECIIRRDVNSGGNFTVNDSSLLGMFNESTDIPTLIGQDFNNLGPGQAAFPTGVTHMYSHPGFNPFHSNSFVNFFKVQRIHSRVLQPNEVLPQKFFQKKKIFRGNHLLEASAYEWQRGWSKVLVFSWVGQPIDDNTTSHQTKAKCDLFFQTDVTAKYHFLPGDEHLVNFSWTNDMNNVGQQFDFNPASAITYVVPATEVVENVVNPADTVAQAAP</sequence>
<name>A0A2K9LSS2_9VIRU</name>
<protein>
    <submittedName>
        <fullName evidence="1">Putative capsid</fullName>
    </submittedName>
</protein>
<dbReference type="EMBL" id="KY487931">
    <property type="protein sequence ID" value="AUM61929.1"/>
    <property type="molecule type" value="Genomic_DNA"/>
</dbReference>
<evidence type="ECO:0000313" key="1">
    <source>
        <dbReference type="EMBL" id="AUM61929.1"/>
    </source>
</evidence>
<proteinExistence type="predicted"/>
<accession>A0A2K9LSS2</accession>
<gene>
    <name evidence="1" type="primary">Cap</name>
</gene>
<organism evidence="1">
    <name type="scientific">uncultured virus</name>
    <dbReference type="NCBI Taxonomy" id="340016"/>
    <lineage>
        <taxon>Viruses</taxon>
        <taxon>environmental samples</taxon>
    </lineage>
</organism>
<reference evidence="1" key="1">
    <citation type="submission" date="2017-01" db="EMBL/GenBank/DDBJ databases">
        <title>High-throughput sequencing uncovers low homogeneity in the biogeography of single-stranded DNA viruses.</title>
        <authorList>
            <person name="Pearson V.M."/>
            <person name="Rokyta D.R."/>
        </authorList>
    </citation>
    <scope>NUCLEOTIDE SEQUENCE</scope>
</reference>